<evidence type="ECO:0000256" key="5">
    <source>
        <dbReference type="ARBA" id="ARBA00022692"/>
    </source>
</evidence>
<proteinExistence type="inferred from homology"/>
<dbReference type="CDD" id="cd07571">
    <property type="entry name" value="ALP_N-acyl_transferase"/>
    <property type="match status" value="1"/>
</dbReference>
<evidence type="ECO:0000256" key="1">
    <source>
        <dbReference type="ARBA" id="ARBA00004651"/>
    </source>
</evidence>
<dbReference type="KEGG" id="azq:G3580_14980"/>
<comment type="function">
    <text evidence="9">Catalyzes the phospholipid dependent N-acylation of the N-terminal cysteine of apolipoprotein, the last step in lipoprotein maturation.</text>
</comment>
<gene>
    <name evidence="9 11" type="primary">lnt</name>
    <name evidence="11" type="ORF">G3580_14980</name>
</gene>
<feature type="transmembrane region" description="Helical" evidence="9">
    <location>
        <begin position="49"/>
        <end position="70"/>
    </location>
</feature>
<keyword evidence="6 9" id="KW-1133">Transmembrane helix</keyword>
<dbReference type="Pfam" id="PF00795">
    <property type="entry name" value="CN_hydrolase"/>
    <property type="match status" value="1"/>
</dbReference>
<evidence type="ECO:0000256" key="7">
    <source>
        <dbReference type="ARBA" id="ARBA00023136"/>
    </source>
</evidence>
<dbReference type="Proteomes" id="UP000501991">
    <property type="component" value="Chromosome"/>
</dbReference>
<dbReference type="InterPro" id="IPR004563">
    <property type="entry name" value="Apolipo_AcylTrfase"/>
</dbReference>
<feature type="transmembrane region" description="Helical" evidence="9">
    <location>
        <begin position="156"/>
        <end position="180"/>
    </location>
</feature>
<evidence type="ECO:0000313" key="12">
    <source>
        <dbReference type="Proteomes" id="UP000501991"/>
    </source>
</evidence>
<dbReference type="EMBL" id="CP048836">
    <property type="protein sequence ID" value="QID18810.1"/>
    <property type="molecule type" value="Genomic_DNA"/>
</dbReference>
<dbReference type="InterPro" id="IPR003010">
    <property type="entry name" value="C-N_Hydrolase"/>
</dbReference>
<dbReference type="AlphaFoldDB" id="A0A6C1B8Z2"/>
<sequence length="493" mass="53150">MRLRHLILAMLAGAATVLGFAPFLLFPLPLVTLAVLFGLLAGCRRAGEGFALGLAWGLGCFVAGISWLYVALHRFGGMPGPIAAACIFLFAAYLALWPALSAMAFVRLRAHRAWRDALLAGGVWVLGEWLRGWVFTGFPWLSIANSQTPPSPLAGFFPLVGVYGVGALLAMLAAGLGLMLRKGPGRLGPWCIATVLILGSGQALRSVRYTEPAGAPLRVALIQTNVEQDLKWQPERLRQWLDLNLQLVREHPADLVVLPESTLPMLADRLPPGYLEQLGAAAGGGTVVAGVFMRDTAEHIYNAAVSLGARPGQHYAKHHLVPFGEYSPPTFGWFYRLAKIPMSDQTAGAADQPMMAVADQRLALNICYEDVFGNQIRRRAGDATVLVNLSNLAWYGDSFAQPQHLQMARVRAIETGRPMLRATNTGMTAAIAPDGTVAAVLPAFTRDVLETQVQGMTGTTPYMRWGDALALALAGLMVVPSALRRGRRRRSST</sequence>
<dbReference type="HAMAP" id="MF_01148">
    <property type="entry name" value="Lnt"/>
    <property type="match status" value="1"/>
</dbReference>
<dbReference type="Gene3D" id="3.60.110.10">
    <property type="entry name" value="Carbon-nitrogen hydrolase"/>
    <property type="match status" value="1"/>
</dbReference>
<dbReference type="GO" id="GO:0042158">
    <property type="term" value="P:lipoprotein biosynthetic process"/>
    <property type="evidence" value="ECO:0007669"/>
    <property type="project" value="UniProtKB-UniRule"/>
</dbReference>
<evidence type="ECO:0000256" key="8">
    <source>
        <dbReference type="ARBA" id="ARBA00023315"/>
    </source>
</evidence>
<feature type="transmembrane region" description="Helical" evidence="9">
    <location>
        <begin position="82"/>
        <end position="105"/>
    </location>
</feature>
<dbReference type="PANTHER" id="PTHR38686:SF1">
    <property type="entry name" value="APOLIPOPROTEIN N-ACYLTRANSFERASE"/>
    <property type="match status" value="1"/>
</dbReference>
<feature type="transmembrane region" description="Helical" evidence="9">
    <location>
        <begin position="117"/>
        <end position="136"/>
    </location>
</feature>
<evidence type="ECO:0000256" key="3">
    <source>
        <dbReference type="ARBA" id="ARBA00022475"/>
    </source>
</evidence>
<accession>A0A6C1B8Z2</accession>
<keyword evidence="3 9" id="KW-1003">Cell membrane</keyword>
<dbReference type="InterPro" id="IPR045378">
    <property type="entry name" value="LNT_N"/>
</dbReference>
<dbReference type="Pfam" id="PF20154">
    <property type="entry name" value="LNT_N"/>
    <property type="match status" value="1"/>
</dbReference>
<evidence type="ECO:0000256" key="6">
    <source>
        <dbReference type="ARBA" id="ARBA00022989"/>
    </source>
</evidence>
<comment type="pathway">
    <text evidence="9">Protein modification; lipoprotein biosynthesis (N-acyl transfer).</text>
</comment>
<keyword evidence="8 9" id="KW-0012">Acyltransferase</keyword>
<keyword evidence="7 9" id="KW-0472">Membrane</keyword>
<dbReference type="GO" id="GO:0016410">
    <property type="term" value="F:N-acyltransferase activity"/>
    <property type="evidence" value="ECO:0007669"/>
    <property type="project" value="UniProtKB-UniRule"/>
</dbReference>
<protein>
    <recommendedName>
        <fullName evidence="9">Apolipoprotein N-acyltransferase</fullName>
        <shortName evidence="9">ALP N-acyltransferase</shortName>
        <ecNumber evidence="9">2.3.1.269</ecNumber>
    </recommendedName>
</protein>
<dbReference type="PANTHER" id="PTHR38686">
    <property type="entry name" value="APOLIPOPROTEIN N-ACYLTRANSFERASE"/>
    <property type="match status" value="1"/>
</dbReference>
<comment type="caution">
    <text evidence="9">Lacks conserved residue(s) required for the propagation of feature annotation.</text>
</comment>
<dbReference type="UniPathway" id="UPA00666"/>
<dbReference type="SUPFAM" id="SSF56317">
    <property type="entry name" value="Carbon-nitrogen hydrolase"/>
    <property type="match status" value="1"/>
</dbReference>
<keyword evidence="5 9" id="KW-0812">Transmembrane</keyword>
<dbReference type="PROSITE" id="PS50263">
    <property type="entry name" value="CN_HYDROLASE"/>
    <property type="match status" value="1"/>
</dbReference>
<comment type="subcellular location">
    <subcellularLocation>
        <location evidence="1 9">Cell membrane</location>
        <topology evidence="1 9">Multi-pass membrane protein</topology>
    </subcellularLocation>
</comment>
<name>A0A6C1B8Z2_9RHOO</name>
<evidence type="ECO:0000259" key="10">
    <source>
        <dbReference type="PROSITE" id="PS50263"/>
    </source>
</evidence>
<keyword evidence="11" id="KW-0449">Lipoprotein</keyword>
<keyword evidence="12" id="KW-1185">Reference proteome</keyword>
<dbReference type="RefSeq" id="WP_173766827.1">
    <property type="nucleotide sequence ID" value="NZ_CP048836.1"/>
</dbReference>
<dbReference type="InterPro" id="IPR036526">
    <property type="entry name" value="C-N_Hydrolase_sf"/>
</dbReference>
<organism evidence="11 12">
    <name type="scientific">Nitrogeniibacter mangrovi</name>
    <dbReference type="NCBI Taxonomy" id="2016596"/>
    <lineage>
        <taxon>Bacteria</taxon>
        <taxon>Pseudomonadati</taxon>
        <taxon>Pseudomonadota</taxon>
        <taxon>Betaproteobacteria</taxon>
        <taxon>Rhodocyclales</taxon>
        <taxon>Zoogloeaceae</taxon>
        <taxon>Nitrogeniibacter</taxon>
    </lineage>
</organism>
<evidence type="ECO:0000256" key="9">
    <source>
        <dbReference type="HAMAP-Rule" id="MF_01148"/>
    </source>
</evidence>
<evidence type="ECO:0000313" key="11">
    <source>
        <dbReference type="EMBL" id="QID18810.1"/>
    </source>
</evidence>
<comment type="similarity">
    <text evidence="2 9">Belongs to the CN hydrolase family. Apolipoprotein N-acyltransferase subfamily.</text>
</comment>
<dbReference type="GO" id="GO:0005886">
    <property type="term" value="C:plasma membrane"/>
    <property type="evidence" value="ECO:0007669"/>
    <property type="project" value="UniProtKB-SubCell"/>
</dbReference>
<feature type="domain" description="CN hydrolase" evidence="10">
    <location>
        <begin position="222"/>
        <end position="455"/>
    </location>
</feature>
<keyword evidence="4 9" id="KW-0808">Transferase</keyword>
<dbReference type="NCBIfam" id="TIGR00546">
    <property type="entry name" value="lnt"/>
    <property type="match status" value="1"/>
</dbReference>
<feature type="transmembrane region" description="Helical" evidence="9">
    <location>
        <begin position="6"/>
        <end position="37"/>
    </location>
</feature>
<evidence type="ECO:0000256" key="2">
    <source>
        <dbReference type="ARBA" id="ARBA00010065"/>
    </source>
</evidence>
<comment type="catalytic activity">
    <reaction evidence="9">
        <text>N-terminal S-1,2-diacyl-sn-glyceryl-L-cysteinyl-[lipoprotein] + a glycerophospholipid = N-acyl-S-1,2-diacyl-sn-glyceryl-L-cysteinyl-[lipoprotein] + a 2-acyl-sn-glycero-3-phospholipid + H(+)</text>
        <dbReference type="Rhea" id="RHEA:48228"/>
        <dbReference type="Rhea" id="RHEA-COMP:14681"/>
        <dbReference type="Rhea" id="RHEA-COMP:14684"/>
        <dbReference type="ChEBI" id="CHEBI:15378"/>
        <dbReference type="ChEBI" id="CHEBI:136912"/>
        <dbReference type="ChEBI" id="CHEBI:140656"/>
        <dbReference type="ChEBI" id="CHEBI:140657"/>
        <dbReference type="ChEBI" id="CHEBI:140660"/>
        <dbReference type="EC" id="2.3.1.269"/>
    </reaction>
</comment>
<dbReference type="EC" id="2.3.1.269" evidence="9"/>
<evidence type="ECO:0000256" key="4">
    <source>
        <dbReference type="ARBA" id="ARBA00022679"/>
    </source>
</evidence>
<reference evidence="11 12" key="1">
    <citation type="submission" date="2020-02" db="EMBL/GenBank/DDBJ databases">
        <title>Nitrogenibacter mangrovi gen. nov., sp. nov. isolated from mangrove sediment, a denitrifying betaproteobacterium.</title>
        <authorList>
            <person name="Liao H."/>
            <person name="Tian Y."/>
        </authorList>
    </citation>
    <scope>NUCLEOTIDE SEQUENCE [LARGE SCALE GENOMIC DNA]</scope>
    <source>
        <strain evidence="11 12">M9-3-2</strain>
    </source>
</reference>